<comment type="caution">
    <text evidence="1">The sequence shown here is derived from an EMBL/GenBank/DDBJ whole genome shotgun (WGS) entry which is preliminary data.</text>
</comment>
<sequence length="124" mass="13944">MPNDVKIDTGVKKMRLQAWHPDVGSVPQFPAVVDGNQILSSSGLVLYRVSSNIVQCIHQKFARMRAHINAKNGNMNPRKKRLLTSNLKELISIRLHKKAHNAQFGFTRIRDAYVQSNEQAAPGE</sequence>
<dbReference type="Proteomes" id="UP001431783">
    <property type="component" value="Unassembled WGS sequence"/>
</dbReference>
<evidence type="ECO:0000313" key="1">
    <source>
        <dbReference type="EMBL" id="KAK9891318.1"/>
    </source>
</evidence>
<gene>
    <name evidence="1" type="ORF">WA026_014560</name>
</gene>
<dbReference type="EMBL" id="JARQZJ010000128">
    <property type="protein sequence ID" value="KAK9891318.1"/>
    <property type="molecule type" value="Genomic_DNA"/>
</dbReference>
<name>A0AAW1VFA6_9CUCU</name>
<dbReference type="AlphaFoldDB" id="A0AAW1VFA6"/>
<keyword evidence="2" id="KW-1185">Reference proteome</keyword>
<proteinExistence type="predicted"/>
<evidence type="ECO:0000313" key="2">
    <source>
        <dbReference type="Proteomes" id="UP001431783"/>
    </source>
</evidence>
<protein>
    <submittedName>
        <fullName evidence="1">Uncharacterized protein</fullName>
    </submittedName>
</protein>
<reference evidence="1 2" key="1">
    <citation type="submission" date="2023-03" db="EMBL/GenBank/DDBJ databases">
        <title>Genome insight into feeding habits of ladybird beetles.</title>
        <authorList>
            <person name="Li H.-S."/>
            <person name="Huang Y.-H."/>
            <person name="Pang H."/>
        </authorList>
    </citation>
    <scope>NUCLEOTIDE SEQUENCE [LARGE SCALE GENOMIC DNA]</scope>
    <source>
        <strain evidence="1">SYSU_2023b</strain>
        <tissue evidence="1">Whole body</tissue>
    </source>
</reference>
<organism evidence="1 2">
    <name type="scientific">Henosepilachna vigintioctopunctata</name>
    <dbReference type="NCBI Taxonomy" id="420089"/>
    <lineage>
        <taxon>Eukaryota</taxon>
        <taxon>Metazoa</taxon>
        <taxon>Ecdysozoa</taxon>
        <taxon>Arthropoda</taxon>
        <taxon>Hexapoda</taxon>
        <taxon>Insecta</taxon>
        <taxon>Pterygota</taxon>
        <taxon>Neoptera</taxon>
        <taxon>Endopterygota</taxon>
        <taxon>Coleoptera</taxon>
        <taxon>Polyphaga</taxon>
        <taxon>Cucujiformia</taxon>
        <taxon>Coccinelloidea</taxon>
        <taxon>Coccinellidae</taxon>
        <taxon>Epilachninae</taxon>
        <taxon>Epilachnini</taxon>
        <taxon>Henosepilachna</taxon>
    </lineage>
</organism>
<accession>A0AAW1VFA6</accession>